<comment type="similarity">
    <text evidence="2 10">Belongs to the ARV1 family.</text>
</comment>
<evidence type="ECO:0000256" key="2">
    <source>
        <dbReference type="ARBA" id="ARBA00009187"/>
    </source>
</evidence>
<dbReference type="GO" id="GO:0005789">
    <property type="term" value="C:endoplasmic reticulum membrane"/>
    <property type="evidence" value="ECO:0007669"/>
    <property type="project" value="UniProtKB-SubCell"/>
</dbReference>
<feature type="transmembrane region" description="Helical" evidence="10">
    <location>
        <begin position="115"/>
        <end position="137"/>
    </location>
</feature>
<dbReference type="GO" id="GO:0006665">
    <property type="term" value="P:sphingolipid metabolic process"/>
    <property type="evidence" value="ECO:0007669"/>
    <property type="project" value="UniProtKB-UniRule"/>
</dbReference>
<dbReference type="GO" id="GO:0005794">
    <property type="term" value="C:Golgi apparatus"/>
    <property type="evidence" value="ECO:0007669"/>
    <property type="project" value="TreeGrafter"/>
</dbReference>
<keyword evidence="8 10" id="KW-0443">Lipid metabolism</keyword>
<keyword evidence="9 10" id="KW-0472">Membrane</keyword>
<reference evidence="11" key="1">
    <citation type="submission" date="2010-04" db="EMBL/GenBank/DDBJ databases">
        <authorList>
            <person name="Reid K.E."/>
            <person name="Liao N."/>
            <person name="Chan S."/>
            <person name="Docking R."/>
            <person name="Taylor G."/>
            <person name="Moore R."/>
            <person name="Mayo M."/>
            <person name="Munro S."/>
            <person name="King J."/>
            <person name="Yanchuk A."/>
            <person name="Holt R."/>
            <person name="Jones S."/>
            <person name="Marra M."/>
            <person name="Ritland C.E."/>
            <person name="Ritland K."/>
            <person name="Bohlmann J."/>
        </authorList>
    </citation>
    <scope>NUCLEOTIDE SEQUENCE</scope>
    <source>
        <tissue evidence="11">Bud</tissue>
    </source>
</reference>
<dbReference type="GO" id="GO:0032366">
    <property type="term" value="P:intracellular sterol transport"/>
    <property type="evidence" value="ECO:0007669"/>
    <property type="project" value="UniProtKB-UniRule"/>
</dbReference>
<keyword evidence="5 10" id="KW-0256">Endoplasmic reticulum</keyword>
<evidence type="ECO:0000256" key="6">
    <source>
        <dbReference type="ARBA" id="ARBA00022989"/>
    </source>
</evidence>
<keyword evidence="10" id="KW-0746">Sphingolipid metabolism</keyword>
<evidence type="ECO:0000256" key="10">
    <source>
        <dbReference type="RuleBase" id="RU368065"/>
    </source>
</evidence>
<evidence type="ECO:0000256" key="7">
    <source>
        <dbReference type="ARBA" id="ARBA00023055"/>
    </source>
</evidence>
<keyword evidence="4 10" id="KW-0812">Transmembrane</keyword>
<dbReference type="GO" id="GO:0016125">
    <property type="term" value="P:sterol metabolic process"/>
    <property type="evidence" value="ECO:0007669"/>
    <property type="project" value="UniProtKB-UniRule"/>
</dbReference>
<protein>
    <recommendedName>
        <fullName evidence="10">Protein ARV</fullName>
    </recommendedName>
</protein>
<evidence type="ECO:0000313" key="11">
    <source>
        <dbReference type="EMBL" id="ADE76707.1"/>
    </source>
</evidence>
<comment type="caution">
    <text evidence="10">Lacks conserved residue(s) required for the propagation of feature annotation.</text>
</comment>
<accession>D5AAY8</accession>
<dbReference type="PANTHER" id="PTHR14467:SF0">
    <property type="entry name" value="PROTEIN ARV1"/>
    <property type="match status" value="1"/>
</dbReference>
<dbReference type="GO" id="GO:0097036">
    <property type="term" value="P:regulation of plasma membrane sterol distribution"/>
    <property type="evidence" value="ECO:0007669"/>
    <property type="project" value="UniProtKB-UniRule"/>
</dbReference>
<evidence type="ECO:0000256" key="8">
    <source>
        <dbReference type="ARBA" id="ARBA00023098"/>
    </source>
</evidence>
<keyword evidence="7 10" id="KW-0445">Lipid transport</keyword>
<comment type="subcellular location">
    <subcellularLocation>
        <location evidence="1 10">Endoplasmic reticulum membrane</location>
        <topology evidence="1 10">Multi-pass membrane protein</topology>
    </subcellularLocation>
</comment>
<dbReference type="PANTHER" id="PTHR14467">
    <property type="entry name" value="ARV1"/>
    <property type="match status" value="1"/>
</dbReference>
<name>D5AAY8_PICSI</name>
<dbReference type="Pfam" id="PF04161">
    <property type="entry name" value="Arv1"/>
    <property type="match status" value="1"/>
</dbReference>
<dbReference type="InterPro" id="IPR007290">
    <property type="entry name" value="Arv1"/>
</dbReference>
<dbReference type="EMBL" id="BT123385">
    <property type="protein sequence ID" value="ADE76707.1"/>
    <property type="molecule type" value="mRNA"/>
</dbReference>
<evidence type="ECO:0000256" key="5">
    <source>
        <dbReference type="ARBA" id="ARBA00022824"/>
    </source>
</evidence>
<proteinExistence type="evidence at transcript level"/>
<evidence type="ECO:0000256" key="4">
    <source>
        <dbReference type="ARBA" id="ARBA00022692"/>
    </source>
</evidence>
<feature type="transmembrane region" description="Helical" evidence="10">
    <location>
        <begin position="157"/>
        <end position="175"/>
    </location>
</feature>
<sequence>MGLHCVNCGSPVIALYIQYSPGNIRLTKCVKCKAVADEYIECEMMILLIDLILHKTKAYRHLFFNMPHLNKYELQGLVWKAASLFLLLDACRQLVLDPSKMHSELSRSPASLMVAIGKLMCSIVLSNVVFFSTLLLATMSFRNKQETSETRHTEICMAVLFSSYFKIFMTVMMVWEFPSSAVFIIDVFVLSSNAVAVNVVTNATTFESVGVSFIGHFAKFLIDYMNCNNELLRMHL</sequence>
<comment type="function">
    <text evidence="10">Mediator of sterol homeostasis involved in sterol uptake, trafficking and distribution into membranes.</text>
</comment>
<comment type="function">
    <text evidence="10">Regulates also the sphingolipid metabolism.</text>
</comment>
<keyword evidence="6 10" id="KW-1133">Transmembrane helix</keyword>
<keyword evidence="3 10" id="KW-0813">Transport</keyword>
<evidence type="ECO:0000256" key="1">
    <source>
        <dbReference type="ARBA" id="ARBA00004477"/>
    </source>
</evidence>
<dbReference type="AlphaFoldDB" id="D5AAY8"/>
<organism evidence="11">
    <name type="scientific">Picea sitchensis</name>
    <name type="common">Sitka spruce</name>
    <name type="synonym">Pinus sitchensis</name>
    <dbReference type="NCBI Taxonomy" id="3332"/>
    <lineage>
        <taxon>Eukaryota</taxon>
        <taxon>Viridiplantae</taxon>
        <taxon>Streptophyta</taxon>
        <taxon>Embryophyta</taxon>
        <taxon>Tracheophyta</taxon>
        <taxon>Spermatophyta</taxon>
        <taxon>Pinopsida</taxon>
        <taxon>Pinidae</taxon>
        <taxon>Conifers I</taxon>
        <taxon>Pinales</taxon>
        <taxon>Pinaceae</taxon>
        <taxon>Picea</taxon>
    </lineage>
</organism>
<evidence type="ECO:0000256" key="9">
    <source>
        <dbReference type="ARBA" id="ARBA00023136"/>
    </source>
</evidence>
<dbReference type="GO" id="GO:0032541">
    <property type="term" value="C:cortical endoplasmic reticulum"/>
    <property type="evidence" value="ECO:0007669"/>
    <property type="project" value="TreeGrafter"/>
</dbReference>
<evidence type="ECO:0000256" key="3">
    <source>
        <dbReference type="ARBA" id="ARBA00022448"/>
    </source>
</evidence>